<name>A0A845QB51_9HYPH</name>
<feature type="transmembrane region" description="Helical" evidence="1">
    <location>
        <begin position="101"/>
        <end position="121"/>
    </location>
</feature>
<evidence type="ECO:0000313" key="2">
    <source>
        <dbReference type="EMBL" id="NBG95609.1"/>
    </source>
</evidence>
<evidence type="ECO:0000313" key="3">
    <source>
        <dbReference type="Proteomes" id="UP000470384"/>
    </source>
</evidence>
<proteinExistence type="predicted"/>
<dbReference type="EMBL" id="WXYQ01000005">
    <property type="protein sequence ID" value="NBG95609.1"/>
    <property type="molecule type" value="Genomic_DNA"/>
</dbReference>
<keyword evidence="1" id="KW-1133">Transmembrane helix</keyword>
<organism evidence="2 3">
    <name type="scientific">Pyruvatibacter mobilis</name>
    <dbReference type="NCBI Taxonomy" id="1712261"/>
    <lineage>
        <taxon>Bacteria</taxon>
        <taxon>Pseudomonadati</taxon>
        <taxon>Pseudomonadota</taxon>
        <taxon>Alphaproteobacteria</taxon>
        <taxon>Hyphomicrobiales</taxon>
        <taxon>Parvibaculaceae</taxon>
        <taxon>Pyruvatibacter</taxon>
    </lineage>
</organism>
<gene>
    <name evidence="2" type="ORF">GTQ45_07660</name>
</gene>
<keyword evidence="3" id="KW-1185">Reference proteome</keyword>
<reference evidence="2 3" key="1">
    <citation type="journal article" date="2016" name="Int. J. Syst. Evol. Microbiol.">
        <title>Pyruvatibacter mobilis gen. nov., sp. nov., a marine bacterium from the culture broth of Picochlorum sp. 122.</title>
        <authorList>
            <person name="Wang G."/>
            <person name="Tang M."/>
            <person name="Wu H."/>
            <person name="Dai S."/>
            <person name="Li T."/>
            <person name="Chen C."/>
            <person name="He H."/>
            <person name="Fan J."/>
            <person name="Xiang W."/>
            <person name="Li X."/>
        </authorList>
    </citation>
    <scope>NUCLEOTIDE SEQUENCE [LARGE SCALE GENOMIC DNA]</scope>
    <source>
        <strain evidence="2 3">GYP-11</strain>
    </source>
</reference>
<evidence type="ECO:0000256" key="1">
    <source>
        <dbReference type="SAM" id="Phobius"/>
    </source>
</evidence>
<dbReference type="AlphaFoldDB" id="A0A845QB51"/>
<keyword evidence="1" id="KW-0812">Transmembrane</keyword>
<sequence>MLITSGLIQVTLAVLIGWPLAMLYSGMEKVGPLRHAKRLLQYHLDNVFMGILQMVIATVFPAIPVGAAILLLIGSWTNPFPFLLMAMSRKPVAEQTGMRRFSILSFLIITPAYLWLLAAWLTR</sequence>
<feature type="transmembrane region" description="Helical" evidence="1">
    <location>
        <begin position="6"/>
        <end position="26"/>
    </location>
</feature>
<dbReference type="GeneID" id="300654926"/>
<feature type="transmembrane region" description="Helical" evidence="1">
    <location>
        <begin position="47"/>
        <end position="73"/>
    </location>
</feature>
<keyword evidence="1" id="KW-0472">Membrane</keyword>
<accession>A0A845QB51</accession>
<dbReference type="Proteomes" id="UP000470384">
    <property type="component" value="Unassembled WGS sequence"/>
</dbReference>
<dbReference type="RefSeq" id="WP_170080192.1">
    <property type="nucleotide sequence ID" value="NZ_BMHN01000001.1"/>
</dbReference>
<protein>
    <submittedName>
        <fullName evidence="2">Uncharacterized protein</fullName>
    </submittedName>
</protein>
<comment type="caution">
    <text evidence="2">The sequence shown here is derived from an EMBL/GenBank/DDBJ whole genome shotgun (WGS) entry which is preliminary data.</text>
</comment>